<evidence type="ECO:0000256" key="2">
    <source>
        <dbReference type="PROSITE-ProRule" id="PRU00035"/>
    </source>
</evidence>
<reference evidence="5 6" key="1">
    <citation type="submission" date="2022-05" db="EMBL/GenBank/DDBJ databases">
        <title>A multi-omics perspective on studying reproductive biology in Daphnia sinensis.</title>
        <authorList>
            <person name="Jia J."/>
        </authorList>
    </citation>
    <scope>NUCLEOTIDE SEQUENCE [LARGE SCALE GENOMIC DNA]</scope>
    <source>
        <strain evidence="5 6">WSL</strain>
    </source>
</reference>
<gene>
    <name evidence="5" type="ORF">GHT06_020649</name>
</gene>
<feature type="compositionally biased region" description="Basic and acidic residues" evidence="3">
    <location>
        <begin position="689"/>
        <end position="704"/>
    </location>
</feature>
<dbReference type="InterPro" id="IPR036427">
    <property type="entry name" value="Bromodomain-like_sf"/>
</dbReference>
<feature type="region of interest" description="Disordered" evidence="3">
    <location>
        <begin position="1161"/>
        <end position="1184"/>
    </location>
</feature>
<feature type="compositionally biased region" description="Basic residues" evidence="3">
    <location>
        <begin position="792"/>
        <end position="805"/>
    </location>
</feature>
<feature type="compositionally biased region" description="Pro residues" evidence="3">
    <location>
        <begin position="856"/>
        <end position="865"/>
    </location>
</feature>
<evidence type="ECO:0000313" key="6">
    <source>
        <dbReference type="Proteomes" id="UP000820818"/>
    </source>
</evidence>
<dbReference type="InterPro" id="IPR018359">
    <property type="entry name" value="Bromodomain_CS"/>
</dbReference>
<feature type="region of interest" description="Disordered" evidence="3">
    <location>
        <begin position="743"/>
        <end position="909"/>
    </location>
</feature>
<dbReference type="EMBL" id="WJBH02000009">
    <property type="protein sequence ID" value="KAI9552769.1"/>
    <property type="molecule type" value="Genomic_DNA"/>
</dbReference>
<feature type="compositionally biased region" description="Basic and acidic residues" evidence="3">
    <location>
        <begin position="370"/>
        <end position="406"/>
    </location>
</feature>
<dbReference type="InterPro" id="IPR001487">
    <property type="entry name" value="Bromodomain"/>
</dbReference>
<feature type="compositionally biased region" description="Low complexity" evidence="3">
    <location>
        <begin position="1173"/>
        <end position="1184"/>
    </location>
</feature>
<dbReference type="PROSITE" id="PS00633">
    <property type="entry name" value="BROMODOMAIN_1"/>
    <property type="match status" value="1"/>
</dbReference>
<feature type="region of interest" description="Disordered" evidence="3">
    <location>
        <begin position="352"/>
        <end position="449"/>
    </location>
</feature>
<feature type="compositionally biased region" description="Polar residues" evidence="3">
    <location>
        <begin position="615"/>
        <end position="625"/>
    </location>
</feature>
<dbReference type="PROSITE" id="PS50014">
    <property type="entry name" value="BROMODOMAIN_2"/>
    <property type="match status" value="1"/>
</dbReference>
<feature type="region of interest" description="Disordered" evidence="3">
    <location>
        <begin position="242"/>
        <end position="267"/>
    </location>
</feature>
<dbReference type="Pfam" id="PF00439">
    <property type="entry name" value="Bromodomain"/>
    <property type="match status" value="1"/>
</dbReference>
<feature type="region of interest" description="Disordered" evidence="3">
    <location>
        <begin position="946"/>
        <end position="991"/>
    </location>
</feature>
<feature type="compositionally biased region" description="Polar residues" evidence="3">
    <location>
        <begin position="1093"/>
        <end position="1109"/>
    </location>
</feature>
<evidence type="ECO:0000313" key="5">
    <source>
        <dbReference type="EMBL" id="KAI9552769.1"/>
    </source>
</evidence>
<dbReference type="CDD" id="cd05509">
    <property type="entry name" value="Bromo_gcn5_like"/>
    <property type="match status" value="1"/>
</dbReference>
<feature type="compositionally biased region" description="Polar residues" evidence="3">
    <location>
        <begin position="652"/>
        <end position="668"/>
    </location>
</feature>
<dbReference type="GO" id="GO:0090537">
    <property type="term" value="C:CERF complex"/>
    <property type="evidence" value="ECO:0007669"/>
    <property type="project" value="InterPro"/>
</dbReference>
<dbReference type="GO" id="GO:0006338">
    <property type="term" value="P:chromatin remodeling"/>
    <property type="evidence" value="ECO:0007669"/>
    <property type="project" value="InterPro"/>
</dbReference>
<feature type="region of interest" description="Disordered" evidence="3">
    <location>
        <begin position="608"/>
        <end position="716"/>
    </location>
</feature>
<keyword evidence="6" id="KW-1185">Reference proteome</keyword>
<comment type="caution">
    <text evidence="5">The sequence shown here is derived from an EMBL/GenBank/DDBJ whole genome shotgun (WGS) entry which is preliminary data.</text>
</comment>
<feature type="domain" description="Bromo" evidence="4">
    <location>
        <begin position="515"/>
        <end position="585"/>
    </location>
</feature>
<protein>
    <recommendedName>
        <fullName evidence="4">Bromo domain-containing protein</fullName>
    </recommendedName>
</protein>
<dbReference type="AlphaFoldDB" id="A0AAD5KI39"/>
<evidence type="ECO:0000259" key="4">
    <source>
        <dbReference type="PROSITE" id="PS50014"/>
    </source>
</evidence>
<dbReference type="Proteomes" id="UP000820818">
    <property type="component" value="Linkage Group LG9"/>
</dbReference>
<accession>A0AAD5KI39</accession>
<feature type="compositionally biased region" description="Basic and acidic residues" evidence="3">
    <location>
        <begin position="774"/>
        <end position="784"/>
    </location>
</feature>
<dbReference type="InterPro" id="IPR029614">
    <property type="entry name" value="CECR2"/>
</dbReference>
<feature type="compositionally biased region" description="Polar residues" evidence="3">
    <location>
        <begin position="352"/>
        <end position="365"/>
    </location>
</feature>
<proteinExistence type="predicted"/>
<dbReference type="PANTHER" id="PTHR47092:SF1">
    <property type="entry name" value="CHROMATIN REMODELING REGULATOR CECR2"/>
    <property type="match status" value="1"/>
</dbReference>
<feature type="region of interest" description="Disordered" evidence="3">
    <location>
        <begin position="286"/>
        <end position="314"/>
    </location>
</feature>
<sequence length="1209" mass="134715">MEDIQSWYEVPSIAHFCSLFRAAFSLVDFDIEELEEALLTDGAEDMGSSLIQDLIVRLLNGCMGTSDVTSSNYQMFLRRLFRQKFQDGKKNPFNSDVDFRFLPLRTKVEILHFLCDCRLEADDVMEVLKNLEADSLRVEPLGYDDNKAAYWYFYGTRLYKEENALVKEEEEVEKSKKKGKKKLGKEIAPVRGPWTVACFTEEDWSELCDSLSIATSKNEKNLYRTLKEDFLPEIPNLFAEKERQQRKRMSDAAPRRASTRIEKLKQQREEQDRIVAVAIQAELLHSETNADEDHDSKDDVVVTPPEAPPKSKSKKIDEDEWLMLRNKADRATRALLREISRDNVDLFSSFESTRSVPTRASSVDSSVLEKGTEKTEKNEVTVEKPAKKDTSLSEKNHNPEKTERSTSNKPPKTPKQESENKPIKKSERPEKNAAEKSDAKSNKNATFAGDTNNALAAKCNSKKGRQTNNSLSSVIDTAMNHVENGGVKYRRVVTALSATTDEAKIGMYKILEQIKNHPDAWPFLDPVDEDFAPDYYTKISQPMDLEKMEQRVSTKYYQSVNEFVSDFDLIVDNCKKYNGPESEYSFMVESLADEFRVLSARYLNSVYEPDPIPSGSESDCSTASDESNHQKHKSGVPDARKRGGLMKLAQAFSGSGNRSNPKSTTTAANKVKLKTEDVWDTPSPDSSEPDSKNRKMNKPKEKVDKKKGKIKKPVAGGRNLEALNALAAATEQTLKDMKKWLDTPKFPEYSSGNSSSGEKVTAEEFETLSVSVEEEYRKQGRGKIESASPSKSPKKNKSMLHKKKGLLILASKGRLPVESKEEQDTLMKRKKKKLKKEKLMDSLFETPCDKVAKDTPPSPPPPPPADNGKSASNVAKEKEKPARKAFDRLQPGGKSKVSKVSRPDESKLSSVIAKIKESRSSALQKQTETIQKAQLSLGTVLLSEIGSNRTLEEKEPAEVEESAKQADQENPVVEPTEVAETKATEPVAEVKHSATPNLSAWFRAFGAPKNPIKRQISETHETRTQGVPPAKKGIGQHQEGNKDLPWYARVEKKDPPTGKLEPVSTQKEVMSEDSAAEESRHMMDPSSPADSLGSINSPASAESIRSPSTPGGGWGGQNNRYSAADNPAIRSPLTPETQSFSPSVPLHPIKVGFYQDMQKGASPIHVKSPSCHSNSSGTGPNSPNDHLAINRLLSSHKVDLVKCFIMEGR</sequence>
<keyword evidence="1 2" id="KW-0103">Bromodomain</keyword>
<name>A0AAD5KI39_9CRUS</name>
<feature type="region of interest" description="Disordered" evidence="3">
    <location>
        <begin position="1015"/>
        <end position="1144"/>
    </location>
</feature>
<dbReference type="SUPFAM" id="SSF47370">
    <property type="entry name" value="Bromodomain"/>
    <property type="match status" value="1"/>
</dbReference>
<feature type="compositionally biased region" description="Basic and acidic residues" evidence="3">
    <location>
        <begin position="979"/>
        <end position="991"/>
    </location>
</feature>
<organism evidence="5 6">
    <name type="scientific">Daphnia sinensis</name>
    <dbReference type="NCBI Taxonomy" id="1820382"/>
    <lineage>
        <taxon>Eukaryota</taxon>
        <taxon>Metazoa</taxon>
        <taxon>Ecdysozoa</taxon>
        <taxon>Arthropoda</taxon>
        <taxon>Crustacea</taxon>
        <taxon>Branchiopoda</taxon>
        <taxon>Diplostraca</taxon>
        <taxon>Cladocera</taxon>
        <taxon>Anomopoda</taxon>
        <taxon>Daphniidae</taxon>
        <taxon>Daphnia</taxon>
        <taxon>Daphnia similis group</taxon>
    </lineage>
</organism>
<feature type="compositionally biased region" description="Basic and acidic residues" evidence="3">
    <location>
        <begin position="950"/>
        <end position="967"/>
    </location>
</feature>
<evidence type="ECO:0000256" key="1">
    <source>
        <dbReference type="ARBA" id="ARBA00023117"/>
    </source>
</evidence>
<dbReference type="PANTHER" id="PTHR47092">
    <property type="entry name" value="CAT EYE SYNDROME CRITICAL REGION PROTEIN 2"/>
    <property type="match status" value="1"/>
</dbReference>
<feature type="compositionally biased region" description="Basic and acidic residues" evidence="3">
    <location>
        <begin position="815"/>
        <end position="827"/>
    </location>
</feature>
<evidence type="ECO:0000256" key="3">
    <source>
        <dbReference type="SAM" id="MobiDB-lite"/>
    </source>
</evidence>
<dbReference type="Gene3D" id="1.20.920.10">
    <property type="entry name" value="Bromodomain-like"/>
    <property type="match status" value="1"/>
</dbReference>
<dbReference type="SMART" id="SM00297">
    <property type="entry name" value="BROMO"/>
    <property type="match status" value="1"/>
</dbReference>
<feature type="compositionally biased region" description="Basic and acidic residues" evidence="3">
    <location>
        <begin position="875"/>
        <end position="887"/>
    </location>
</feature>
<dbReference type="PRINTS" id="PR00503">
    <property type="entry name" value="BROMODOMAIN"/>
</dbReference>
<feature type="compositionally biased region" description="Basic and acidic residues" evidence="3">
    <location>
        <begin position="414"/>
        <end position="441"/>
    </location>
</feature>